<name>A0A9P8IGQ9_9PEZI</name>
<dbReference type="AlphaFoldDB" id="A0A9P8IGQ9"/>
<feature type="region of interest" description="Disordered" evidence="7">
    <location>
        <begin position="260"/>
        <end position="281"/>
    </location>
</feature>
<evidence type="ECO:0000256" key="1">
    <source>
        <dbReference type="ARBA" id="ARBA00004294"/>
    </source>
</evidence>
<evidence type="ECO:0000313" key="11">
    <source>
        <dbReference type="Proteomes" id="UP000750711"/>
    </source>
</evidence>
<dbReference type="InterPro" id="IPR033468">
    <property type="entry name" value="Metaxin_GST"/>
</dbReference>
<evidence type="ECO:0000256" key="6">
    <source>
        <dbReference type="ARBA" id="ARBA00023136"/>
    </source>
</evidence>
<feature type="compositionally biased region" description="Polar residues" evidence="7">
    <location>
        <begin position="333"/>
        <end position="342"/>
    </location>
</feature>
<evidence type="ECO:0008006" key="12">
    <source>
        <dbReference type="Google" id="ProtNLM"/>
    </source>
</evidence>
<sequence length="354" mass="38274">FSSLVEAKGGALLDLLLFISSKNYESVTRPLYSAILPWPVQYFSVPKLRSAAKARIEHLGFSALDVDDAADDSEENAQTSAAAAASASLIPPSLRRPKETVVTVLTQPVHASQFRLDALTVSVLDPLQELLGQKRFFLSDTQASSLDCLVLGYLALFLYPDLPHSWLADTMRRKYAKLCDYVNDLRGRFFGRPITTSSFREGEANQETNKRGQEDAIGAAHYTVLPWATAENRGISQTGSLLLENVMDMPPLNYIPKASQTGGITNSTRAKNPGSSTNATAPHLGLSSQAFAITAGVSAVVGYLLYTATSPGEEQEKTSSLRDMGEAGAILSGISNYSTTEQNHPHHREEGNPP</sequence>
<evidence type="ECO:0000256" key="3">
    <source>
        <dbReference type="ARBA" id="ARBA00022787"/>
    </source>
</evidence>
<organism evidence="10 11">
    <name type="scientific">Trichoglossum hirsutum</name>
    <dbReference type="NCBI Taxonomy" id="265104"/>
    <lineage>
        <taxon>Eukaryota</taxon>
        <taxon>Fungi</taxon>
        <taxon>Dikarya</taxon>
        <taxon>Ascomycota</taxon>
        <taxon>Pezizomycotina</taxon>
        <taxon>Geoglossomycetes</taxon>
        <taxon>Geoglossales</taxon>
        <taxon>Geoglossaceae</taxon>
        <taxon>Trichoglossum</taxon>
    </lineage>
</organism>
<evidence type="ECO:0000259" key="8">
    <source>
        <dbReference type="Pfam" id="PF10568"/>
    </source>
</evidence>
<protein>
    <recommendedName>
        <fullName evidence="12">Mitochondrial import receptor subunit</fullName>
    </recommendedName>
</protein>
<keyword evidence="4" id="KW-0653">Protein transport</keyword>
<feature type="domain" description="Metaxin glutathione S-transferase" evidence="9">
    <location>
        <begin position="124"/>
        <end position="183"/>
    </location>
</feature>
<proteinExistence type="predicted"/>
<evidence type="ECO:0000256" key="5">
    <source>
        <dbReference type="ARBA" id="ARBA00023128"/>
    </source>
</evidence>
<dbReference type="GO" id="GO:0015031">
    <property type="term" value="P:protein transport"/>
    <property type="evidence" value="ECO:0007669"/>
    <property type="project" value="UniProtKB-KW"/>
</dbReference>
<dbReference type="GO" id="GO:0007005">
    <property type="term" value="P:mitochondrion organization"/>
    <property type="evidence" value="ECO:0007669"/>
    <property type="project" value="TreeGrafter"/>
</dbReference>
<dbReference type="CDD" id="cd03193">
    <property type="entry name" value="GST_C_Metaxin"/>
    <property type="match status" value="1"/>
</dbReference>
<keyword evidence="11" id="KW-1185">Reference proteome</keyword>
<dbReference type="InterPro" id="IPR050931">
    <property type="entry name" value="Mito_Protein_Transport_Metaxin"/>
</dbReference>
<dbReference type="InterPro" id="IPR019564">
    <property type="entry name" value="Sam37/metaxin_N"/>
</dbReference>
<evidence type="ECO:0000256" key="2">
    <source>
        <dbReference type="ARBA" id="ARBA00022448"/>
    </source>
</evidence>
<feature type="compositionally biased region" description="Basic and acidic residues" evidence="7">
    <location>
        <begin position="343"/>
        <end position="354"/>
    </location>
</feature>
<dbReference type="PANTHER" id="PTHR12289:SF41">
    <property type="entry name" value="FAILED AXON CONNECTIONS-RELATED"/>
    <property type="match status" value="1"/>
</dbReference>
<comment type="subcellular location">
    <subcellularLocation>
        <location evidence="1">Mitochondrion outer membrane</location>
    </subcellularLocation>
</comment>
<evidence type="ECO:0000256" key="7">
    <source>
        <dbReference type="SAM" id="MobiDB-lite"/>
    </source>
</evidence>
<keyword evidence="5" id="KW-0496">Mitochondrion</keyword>
<feature type="region of interest" description="Disordered" evidence="7">
    <location>
        <begin position="330"/>
        <end position="354"/>
    </location>
</feature>
<feature type="domain" description="Mitochondrial outer membrane transport complex Sam37/metaxin N-terminal" evidence="8">
    <location>
        <begin position="1"/>
        <end position="49"/>
    </location>
</feature>
<reference evidence="10" key="1">
    <citation type="submission" date="2021-03" db="EMBL/GenBank/DDBJ databases">
        <title>Comparative genomics and phylogenomic investigation of the class Geoglossomycetes provide insights into ecological specialization and systematics.</title>
        <authorList>
            <person name="Melie T."/>
            <person name="Pirro S."/>
            <person name="Miller A.N."/>
            <person name="Quandt A."/>
        </authorList>
    </citation>
    <scope>NUCLEOTIDE SEQUENCE</scope>
    <source>
        <strain evidence="10">CAQ_001_2017</strain>
    </source>
</reference>
<comment type="caution">
    <text evidence="10">The sequence shown here is derived from an EMBL/GenBank/DDBJ whole genome shotgun (WGS) entry which is preliminary data.</text>
</comment>
<evidence type="ECO:0000256" key="4">
    <source>
        <dbReference type="ARBA" id="ARBA00022927"/>
    </source>
</evidence>
<dbReference type="Pfam" id="PF10568">
    <property type="entry name" value="Tom37"/>
    <property type="match status" value="1"/>
</dbReference>
<evidence type="ECO:0000313" key="10">
    <source>
        <dbReference type="EMBL" id="KAH0548335.1"/>
    </source>
</evidence>
<feature type="non-terminal residue" evidence="10">
    <location>
        <position position="1"/>
    </location>
</feature>
<keyword evidence="3" id="KW-1000">Mitochondrion outer membrane</keyword>
<keyword evidence="2" id="KW-0813">Transport</keyword>
<gene>
    <name evidence="10" type="ORF">GP486_007983</name>
</gene>
<accession>A0A9P8IGQ9</accession>
<evidence type="ECO:0000259" key="9">
    <source>
        <dbReference type="Pfam" id="PF17171"/>
    </source>
</evidence>
<dbReference type="PANTHER" id="PTHR12289">
    <property type="entry name" value="METAXIN RELATED"/>
    <property type="match status" value="1"/>
</dbReference>
<dbReference type="EMBL" id="JAGHQM010002632">
    <property type="protein sequence ID" value="KAH0548335.1"/>
    <property type="molecule type" value="Genomic_DNA"/>
</dbReference>
<keyword evidence="6" id="KW-0472">Membrane</keyword>
<dbReference type="GO" id="GO:0001401">
    <property type="term" value="C:SAM complex"/>
    <property type="evidence" value="ECO:0007669"/>
    <property type="project" value="InterPro"/>
</dbReference>
<dbReference type="Pfam" id="PF17171">
    <property type="entry name" value="GST_C_6"/>
    <property type="match status" value="1"/>
</dbReference>
<dbReference type="Proteomes" id="UP000750711">
    <property type="component" value="Unassembled WGS sequence"/>
</dbReference>